<accession>X1D498</accession>
<name>X1D498_9ZZZZ</name>
<dbReference type="AlphaFoldDB" id="X1D498"/>
<protein>
    <recommendedName>
        <fullName evidence="2">Alginate export domain-containing protein</fullName>
    </recommendedName>
</protein>
<organism evidence="1">
    <name type="scientific">marine sediment metagenome</name>
    <dbReference type="NCBI Taxonomy" id="412755"/>
    <lineage>
        <taxon>unclassified sequences</taxon>
        <taxon>metagenomes</taxon>
        <taxon>ecological metagenomes</taxon>
    </lineage>
</organism>
<evidence type="ECO:0000313" key="1">
    <source>
        <dbReference type="EMBL" id="GAG99942.1"/>
    </source>
</evidence>
<gene>
    <name evidence="1" type="ORF">S01H4_47522</name>
</gene>
<evidence type="ECO:0008006" key="2">
    <source>
        <dbReference type="Google" id="ProtNLM"/>
    </source>
</evidence>
<proteinExistence type="predicted"/>
<comment type="caution">
    <text evidence="1">The sequence shown here is derived from an EMBL/GenBank/DDBJ whole genome shotgun (WGS) entry which is preliminary data.</text>
</comment>
<reference evidence="1" key="1">
    <citation type="journal article" date="2014" name="Front. Microbiol.">
        <title>High frequency of phylogenetically diverse reductive dehalogenase-homologous genes in deep subseafloor sedimentary metagenomes.</title>
        <authorList>
            <person name="Kawai M."/>
            <person name="Futagami T."/>
            <person name="Toyoda A."/>
            <person name="Takaki Y."/>
            <person name="Nishi S."/>
            <person name="Hori S."/>
            <person name="Arai W."/>
            <person name="Tsubouchi T."/>
            <person name="Morono Y."/>
            <person name="Uchiyama I."/>
            <person name="Ito T."/>
            <person name="Fujiyama A."/>
            <person name="Inagaki F."/>
            <person name="Takami H."/>
        </authorList>
    </citation>
    <scope>NUCLEOTIDE SEQUENCE</scope>
    <source>
        <strain evidence="1">Expedition CK06-06</strain>
    </source>
</reference>
<feature type="non-terminal residue" evidence="1">
    <location>
        <position position="175"/>
    </location>
</feature>
<dbReference type="EMBL" id="BART01026692">
    <property type="protein sequence ID" value="GAG99942.1"/>
    <property type="molecule type" value="Genomic_DNA"/>
</dbReference>
<sequence>MRCLLLVAGLLLVGQNPAWFRSPAQAAEPNPAAGSHKGLYYANDFSYLNDPCYQGSYLGDCLKLMPVAGGDWGTVDLGGQLRMRFHSEIGMGREGSAATPRFQDTQNDYVLTRLRLYSNWKVNDIFRVYGEAIFADASDDNGTYSPRVIDRNWGDFLNLFADLKLIDSVTLRIGR</sequence>